<keyword evidence="1" id="KW-0472">Membrane</keyword>
<keyword evidence="1" id="KW-0812">Transmembrane</keyword>
<name>A0ABQ8IL07_9ROSI</name>
<dbReference type="Proteomes" id="UP000827721">
    <property type="component" value="Unassembled WGS sequence"/>
</dbReference>
<evidence type="ECO:0000313" key="2">
    <source>
        <dbReference type="EMBL" id="KAH7577382.1"/>
    </source>
</evidence>
<evidence type="ECO:0000256" key="1">
    <source>
        <dbReference type="SAM" id="Phobius"/>
    </source>
</evidence>
<reference evidence="2 3" key="1">
    <citation type="submission" date="2021-02" db="EMBL/GenBank/DDBJ databases">
        <title>Plant Genome Project.</title>
        <authorList>
            <person name="Zhang R.-G."/>
        </authorList>
    </citation>
    <scope>NUCLEOTIDE SEQUENCE [LARGE SCALE GENOMIC DNA]</scope>
    <source>
        <tissue evidence="2">Leaves</tissue>
    </source>
</reference>
<feature type="transmembrane region" description="Helical" evidence="1">
    <location>
        <begin position="182"/>
        <end position="199"/>
    </location>
</feature>
<sequence length="272" mass="30959">MDNNQIMTKQKLGFSGILRESLKLPIKYPNFILVFLITSFPLFFFLVLKEIILKQSWIQLVQMSYYLDGHTSSYRSLLSVTQLIENVSPIRLLSTLLLLGFIHLLDLLNTIIIVHTASVMYAGGEANPMNLNQMLCTSIKKVGFRGPLITSICALILSSLTTIGLSILAIIIWHLTTDRSPFLILIFGALYLALFPKHIEWSGIWNMGMVISILEEKHGSVAIGISWYLSKGSRKRGFLMAFVLYAWNLLQNYHVFIMRSGIEDELEVWWKG</sequence>
<accession>A0ABQ8IL07</accession>
<gene>
    <name evidence="2" type="ORF">JRO89_XS01G0242700</name>
</gene>
<feature type="transmembrane region" description="Helical" evidence="1">
    <location>
        <begin position="28"/>
        <end position="48"/>
    </location>
</feature>
<proteinExistence type="predicted"/>
<protein>
    <submittedName>
        <fullName evidence="2">Uncharacterized protein</fullName>
    </submittedName>
</protein>
<dbReference type="EMBL" id="JAFEMO010000001">
    <property type="protein sequence ID" value="KAH7577382.1"/>
    <property type="molecule type" value="Genomic_DNA"/>
</dbReference>
<dbReference type="PANTHER" id="PTHR36714:SF1">
    <property type="entry name" value="T23E23.1"/>
    <property type="match status" value="1"/>
</dbReference>
<evidence type="ECO:0000313" key="3">
    <source>
        <dbReference type="Proteomes" id="UP000827721"/>
    </source>
</evidence>
<dbReference type="PANTHER" id="PTHR36714">
    <property type="entry name" value="T23E23.1"/>
    <property type="match status" value="1"/>
</dbReference>
<feature type="transmembrane region" description="Helical" evidence="1">
    <location>
        <begin position="148"/>
        <end position="175"/>
    </location>
</feature>
<feature type="transmembrane region" description="Helical" evidence="1">
    <location>
        <begin position="237"/>
        <end position="256"/>
    </location>
</feature>
<feature type="transmembrane region" description="Helical" evidence="1">
    <location>
        <begin position="96"/>
        <end position="122"/>
    </location>
</feature>
<comment type="caution">
    <text evidence="2">The sequence shown here is derived from an EMBL/GenBank/DDBJ whole genome shotgun (WGS) entry which is preliminary data.</text>
</comment>
<keyword evidence="3" id="KW-1185">Reference proteome</keyword>
<organism evidence="2 3">
    <name type="scientific">Xanthoceras sorbifolium</name>
    <dbReference type="NCBI Taxonomy" id="99658"/>
    <lineage>
        <taxon>Eukaryota</taxon>
        <taxon>Viridiplantae</taxon>
        <taxon>Streptophyta</taxon>
        <taxon>Embryophyta</taxon>
        <taxon>Tracheophyta</taxon>
        <taxon>Spermatophyta</taxon>
        <taxon>Magnoliopsida</taxon>
        <taxon>eudicotyledons</taxon>
        <taxon>Gunneridae</taxon>
        <taxon>Pentapetalae</taxon>
        <taxon>rosids</taxon>
        <taxon>malvids</taxon>
        <taxon>Sapindales</taxon>
        <taxon>Sapindaceae</taxon>
        <taxon>Xanthoceroideae</taxon>
        <taxon>Xanthoceras</taxon>
    </lineage>
</organism>
<keyword evidence="1" id="KW-1133">Transmembrane helix</keyword>